<dbReference type="GO" id="GO:0016042">
    <property type="term" value="P:lipid catabolic process"/>
    <property type="evidence" value="ECO:0007669"/>
    <property type="project" value="UniProtKB-UniRule"/>
</dbReference>
<evidence type="ECO:0000313" key="6">
    <source>
        <dbReference type="EMBL" id="NBI06410.1"/>
    </source>
</evidence>
<dbReference type="CDD" id="cd07208">
    <property type="entry name" value="Pat_hypo_Ecoli_yjju_like"/>
    <property type="match status" value="1"/>
</dbReference>
<dbReference type="SUPFAM" id="SSF52151">
    <property type="entry name" value="FabD/lysophospholipase-like"/>
    <property type="match status" value="1"/>
</dbReference>
<dbReference type="AlphaFoldDB" id="A0A845QWE5"/>
<dbReference type="InterPro" id="IPR016035">
    <property type="entry name" value="Acyl_Trfase/lysoPLipase"/>
</dbReference>
<accession>A0A845QWE5</accession>
<evidence type="ECO:0000256" key="1">
    <source>
        <dbReference type="ARBA" id="ARBA00022801"/>
    </source>
</evidence>
<dbReference type="Gene3D" id="3.40.1090.10">
    <property type="entry name" value="Cytosolic phospholipase A2 catalytic domain"/>
    <property type="match status" value="1"/>
</dbReference>
<feature type="active site" description="Nucleophile" evidence="4">
    <location>
        <position position="28"/>
    </location>
</feature>
<evidence type="ECO:0000256" key="3">
    <source>
        <dbReference type="ARBA" id="ARBA00023098"/>
    </source>
</evidence>
<reference evidence="6 7" key="1">
    <citation type="submission" date="2018-08" db="EMBL/GenBank/DDBJ databases">
        <title>Murine metabolic-syndrome-specific gut microbial biobank.</title>
        <authorList>
            <person name="Liu C."/>
        </authorList>
    </citation>
    <scope>NUCLEOTIDE SEQUENCE [LARGE SCALE GENOMIC DNA]</scope>
    <source>
        <strain evidence="6 7">583</strain>
    </source>
</reference>
<keyword evidence="3 4" id="KW-0443">Lipid metabolism</keyword>
<evidence type="ECO:0000256" key="4">
    <source>
        <dbReference type="PROSITE-ProRule" id="PRU01161"/>
    </source>
</evidence>
<keyword evidence="1 4" id="KW-0378">Hydrolase</keyword>
<dbReference type="PANTHER" id="PTHR14226">
    <property type="entry name" value="NEUROPATHY TARGET ESTERASE/SWISS CHEESE D.MELANOGASTER"/>
    <property type="match status" value="1"/>
</dbReference>
<evidence type="ECO:0000259" key="5">
    <source>
        <dbReference type="PROSITE" id="PS51635"/>
    </source>
</evidence>
<sequence>MRGIFAAGVLDAFLKEKFNPFDICIGVSAGATTLSGYLSNMYGRNMNIYTKYSTRAEFINIKRFLQGGDLLDLDWLWDISLREIELDIDKIIEYKGKYLVGVTNINTGNIEYIEPNKNNISRVVKASSAIPVVYRSPIEINGQKYADGGISDPIPVKEAYKRNAKNIIVIRSRPKDYRMTVSKSYYISKLILRDYPNLIYALGNRAKKYNESIDFIRRPPNNINILEINPPLDFKTTRFTTDLNILNNDYKIGLKKGKQAINQWYNSCEKFS</sequence>
<dbReference type="OrthoDB" id="9802424at2"/>
<feature type="short sequence motif" description="GXSXG" evidence="4">
    <location>
        <begin position="26"/>
        <end position="30"/>
    </location>
</feature>
<dbReference type="InterPro" id="IPR037483">
    <property type="entry name" value="YjjU-like"/>
</dbReference>
<proteinExistence type="predicted"/>
<protein>
    <submittedName>
        <fullName evidence="6">Patatin family protein</fullName>
    </submittedName>
</protein>
<dbReference type="InterPro" id="IPR045943">
    <property type="entry name" value="DUF6363"/>
</dbReference>
<dbReference type="InterPro" id="IPR050301">
    <property type="entry name" value="NTE"/>
</dbReference>
<comment type="caution">
    <text evidence="6">The sequence shown here is derived from an EMBL/GenBank/DDBJ whole genome shotgun (WGS) entry which is preliminary data.</text>
</comment>
<dbReference type="Proteomes" id="UP000467132">
    <property type="component" value="Unassembled WGS sequence"/>
</dbReference>
<keyword evidence="2 4" id="KW-0442">Lipid degradation</keyword>
<dbReference type="PROSITE" id="PS51635">
    <property type="entry name" value="PNPLA"/>
    <property type="match status" value="1"/>
</dbReference>
<dbReference type="EMBL" id="QXXA01000006">
    <property type="protein sequence ID" value="NBI06410.1"/>
    <property type="molecule type" value="Genomic_DNA"/>
</dbReference>
<comment type="caution">
    <text evidence="4">Lacks conserved residue(s) required for the propagation of feature annotation.</text>
</comment>
<dbReference type="PANTHER" id="PTHR14226:SF25">
    <property type="entry name" value="PHOSPHOESTERASE"/>
    <property type="match status" value="1"/>
</dbReference>
<keyword evidence="7" id="KW-1185">Reference proteome</keyword>
<evidence type="ECO:0000256" key="2">
    <source>
        <dbReference type="ARBA" id="ARBA00022963"/>
    </source>
</evidence>
<feature type="active site" description="Proton acceptor" evidence="4">
    <location>
        <position position="147"/>
    </location>
</feature>
<dbReference type="GO" id="GO:0016787">
    <property type="term" value="F:hydrolase activity"/>
    <property type="evidence" value="ECO:0007669"/>
    <property type="project" value="UniProtKB-UniRule"/>
</dbReference>
<name>A0A845QWE5_9CLOT</name>
<evidence type="ECO:0000313" key="7">
    <source>
        <dbReference type="Proteomes" id="UP000467132"/>
    </source>
</evidence>
<feature type="short sequence motif" description="DGA/G" evidence="4">
    <location>
        <begin position="147"/>
        <end position="149"/>
    </location>
</feature>
<dbReference type="Pfam" id="PF01734">
    <property type="entry name" value="Patatin"/>
    <property type="match status" value="1"/>
</dbReference>
<dbReference type="Pfam" id="PF19890">
    <property type="entry name" value="DUF6363"/>
    <property type="match status" value="1"/>
</dbReference>
<feature type="domain" description="PNPLA" evidence="5">
    <location>
        <begin position="1"/>
        <end position="160"/>
    </location>
</feature>
<organism evidence="6 7">
    <name type="scientific">Senegalia massiliensis</name>
    <dbReference type="NCBI Taxonomy" id="1720316"/>
    <lineage>
        <taxon>Bacteria</taxon>
        <taxon>Bacillati</taxon>
        <taxon>Bacillota</taxon>
        <taxon>Clostridia</taxon>
        <taxon>Eubacteriales</taxon>
        <taxon>Clostridiaceae</taxon>
        <taxon>Senegalia</taxon>
    </lineage>
</organism>
<dbReference type="InterPro" id="IPR002641">
    <property type="entry name" value="PNPLA_dom"/>
</dbReference>
<gene>
    <name evidence="6" type="ORF">D3Z33_05985</name>
</gene>